<dbReference type="InterPro" id="IPR003593">
    <property type="entry name" value="AAA+_ATPase"/>
</dbReference>
<protein>
    <submittedName>
        <fullName evidence="5">Heme ABC transporter ATP-binding protein</fullName>
    </submittedName>
</protein>
<evidence type="ECO:0000256" key="3">
    <source>
        <dbReference type="ARBA" id="ARBA00022840"/>
    </source>
</evidence>
<dbReference type="PANTHER" id="PTHR19211:SF123">
    <property type="entry name" value="ABC TRANSPORTER"/>
    <property type="match status" value="1"/>
</dbReference>
<dbReference type="Gene3D" id="3.40.50.300">
    <property type="entry name" value="P-loop containing nucleotide triphosphate hydrolases"/>
    <property type="match status" value="2"/>
</dbReference>
<feature type="domain" description="ABC transporter" evidence="4">
    <location>
        <begin position="345"/>
        <end position="547"/>
    </location>
</feature>
<dbReference type="FunFam" id="3.40.50.300:FF:000011">
    <property type="entry name" value="Putative ABC transporter ATP-binding component"/>
    <property type="match status" value="1"/>
</dbReference>
<dbReference type="Proteomes" id="UP000245283">
    <property type="component" value="Unassembled WGS sequence"/>
</dbReference>
<dbReference type="InterPro" id="IPR003439">
    <property type="entry name" value="ABC_transporter-like_ATP-bd"/>
</dbReference>
<evidence type="ECO:0000256" key="2">
    <source>
        <dbReference type="ARBA" id="ARBA00022741"/>
    </source>
</evidence>
<dbReference type="InterPro" id="IPR027417">
    <property type="entry name" value="P-loop_NTPase"/>
</dbReference>
<dbReference type="CDD" id="cd03221">
    <property type="entry name" value="ABCF_EF-3"/>
    <property type="match status" value="2"/>
</dbReference>
<feature type="domain" description="ABC transporter" evidence="4">
    <location>
        <begin position="5"/>
        <end position="254"/>
    </location>
</feature>
<proteinExistence type="predicted"/>
<dbReference type="SUPFAM" id="SSF52540">
    <property type="entry name" value="P-loop containing nucleoside triphosphate hydrolases"/>
    <property type="match status" value="2"/>
</dbReference>
<keyword evidence="6" id="KW-1185">Reference proteome</keyword>
<evidence type="ECO:0000313" key="6">
    <source>
        <dbReference type="Proteomes" id="UP000245283"/>
    </source>
</evidence>
<dbReference type="InterPro" id="IPR017871">
    <property type="entry name" value="ABC_transporter-like_CS"/>
</dbReference>
<name>A0A2V1K9A9_9ACTO</name>
<organism evidence="5 6">
    <name type="scientific">Ancrocorticia populi</name>
    <dbReference type="NCBI Taxonomy" id="2175228"/>
    <lineage>
        <taxon>Bacteria</taxon>
        <taxon>Bacillati</taxon>
        <taxon>Actinomycetota</taxon>
        <taxon>Actinomycetes</taxon>
        <taxon>Actinomycetales</taxon>
        <taxon>Actinomycetaceae</taxon>
        <taxon>Ancrocorticia</taxon>
    </lineage>
</organism>
<dbReference type="GO" id="GO:0016887">
    <property type="term" value="F:ATP hydrolysis activity"/>
    <property type="evidence" value="ECO:0007669"/>
    <property type="project" value="InterPro"/>
</dbReference>
<dbReference type="PROSITE" id="PS00211">
    <property type="entry name" value="ABC_TRANSPORTER_1"/>
    <property type="match status" value="1"/>
</dbReference>
<keyword evidence="3 5" id="KW-0067">ATP-binding</keyword>
<keyword evidence="2" id="KW-0547">Nucleotide-binding</keyword>
<dbReference type="PANTHER" id="PTHR19211">
    <property type="entry name" value="ATP-BINDING TRANSPORT PROTEIN-RELATED"/>
    <property type="match status" value="1"/>
</dbReference>
<accession>A0A2V1K9A9</accession>
<dbReference type="RefSeq" id="WP_109092862.1">
    <property type="nucleotide sequence ID" value="NZ_QETB01000001.1"/>
</dbReference>
<evidence type="ECO:0000256" key="1">
    <source>
        <dbReference type="ARBA" id="ARBA00022737"/>
    </source>
</evidence>
<evidence type="ECO:0000259" key="4">
    <source>
        <dbReference type="PROSITE" id="PS50893"/>
    </source>
</evidence>
<gene>
    <name evidence="5" type="ORF">DD236_02960</name>
</gene>
<dbReference type="AlphaFoldDB" id="A0A2V1K9A9"/>
<comment type="caution">
    <text evidence="5">The sequence shown here is derived from an EMBL/GenBank/DDBJ whole genome shotgun (WGS) entry which is preliminary data.</text>
</comment>
<dbReference type="EMBL" id="QETB01000001">
    <property type="protein sequence ID" value="PWF27362.1"/>
    <property type="molecule type" value="Genomic_DNA"/>
</dbReference>
<dbReference type="PROSITE" id="PS50893">
    <property type="entry name" value="ABC_TRANSPORTER_2"/>
    <property type="match status" value="2"/>
</dbReference>
<dbReference type="InterPro" id="IPR050611">
    <property type="entry name" value="ABCF"/>
</dbReference>
<dbReference type="OrthoDB" id="5592724at2"/>
<evidence type="ECO:0000313" key="5">
    <source>
        <dbReference type="EMBL" id="PWF27362.1"/>
    </source>
</evidence>
<keyword evidence="1" id="KW-0677">Repeat</keyword>
<dbReference type="GO" id="GO:0005524">
    <property type="term" value="F:ATP binding"/>
    <property type="evidence" value="ECO:0007669"/>
    <property type="project" value="UniProtKB-KW"/>
</dbReference>
<dbReference type="SMART" id="SM00382">
    <property type="entry name" value="AAA"/>
    <property type="match status" value="2"/>
</dbReference>
<sequence>MPATLTLSHLAVSFGAHHLFHGLTQTIGPGTTLGIVGRNGAGKSTLLRAIAGQIPPESGSIAFSPPTATVGFLPQEAPRTAETLREFVRRRTGIGPAELAMERAAESFSDDDGASYTLALDQWLSLGGGELDSKLPAVCARLGLDVDLDRPLGSLSGGQAARACLASILCSHFDVLLLDEPTNNLDAAGLTFMSEFIQSQDSPVLIASHDRALLDEVATEILELDIVQQKVTRYAGGWSDYVEAKALARSHEWEAYEEYQEKKGALEAEAAARKEWSGKALRSDKIRKEPSRALQFAYTQRAEKQAGKGARARAAAERLEVVEAPRKEWQLQYSIEEAGPSASVVATLSEAVVRRGDFVLGPVSLAVDAGDRIALSGPNGSGKSTLLGALLGWLPLDAGRRSMGTRVHVGVIDQGRSVISGGEPLIDLVVRELSEDAAEARTLLAKFQLGTEHIGRPCDSLSMGERTRAALAIMQARPTNVLVLDEPTNHLDVEAIEQLEQALTSYTGTLILVTHDRQLLESVELTQHWTMSQEERDLNDSLIHAHLDIEGSA</sequence>
<reference evidence="6" key="1">
    <citation type="submission" date="2018-05" db="EMBL/GenBank/DDBJ databases">
        <authorList>
            <person name="Li Y."/>
        </authorList>
    </citation>
    <scope>NUCLEOTIDE SEQUENCE [LARGE SCALE GENOMIC DNA]</scope>
    <source>
        <strain evidence="6">sk1b4</strain>
    </source>
</reference>
<dbReference type="Pfam" id="PF00005">
    <property type="entry name" value="ABC_tran"/>
    <property type="match status" value="2"/>
</dbReference>